<gene>
    <name evidence="10" type="ORF">J2X31_001298</name>
</gene>
<keyword evidence="8 10" id="KW-0456">Lyase</keyword>
<organism evidence="10 11">
    <name type="scientific">Flavobacterium arsenatis</name>
    <dbReference type="NCBI Taxonomy" id="1484332"/>
    <lineage>
        <taxon>Bacteria</taxon>
        <taxon>Pseudomonadati</taxon>
        <taxon>Bacteroidota</taxon>
        <taxon>Flavobacteriia</taxon>
        <taxon>Flavobacteriales</taxon>
        <taxon>Flavobacteriaceae</taxon>
        <taxon>Flavobacterium</taxon>
    </lineage>
</organism>
<accession>A0ABU1TMU8</accession>
<evidence type="ECO:0000256" key="2">
    <source>
        <dbReference type="ARBA" id="ARBA00005170"/>
    </source>
</evidence>
<evidence type="ECO:0000256" key="5">
    <source>
        <dbReference type="ARBA" id="ARBA00020164"/>
    </source>
</evidence>
<dbReference type="EC" id="4.1.1.5" evidence="4"/>
<evidence type="ECO:0000256" key="3">
    <source>
        <dbReference type="ARBA" id="ARBA00007106"/>
    </source>
</evidence>
<evidence type="ECO:0000256" key="7">
    <source>
        <dbReference type="ARBA" id="ARBA00023061"/>
    </source>
</evidence>
<dbReference type="Pfam" id="PF03306">
    <property type="entry name" value="AAL_decarboxy"/>
    <property type="match status" value="1"/>
</dbReference>
<comment type="pathway">
    <text evidence="2">Polyol metabolism; (R,R)-butane-2,3-diol biosynthesis; (R,R)-butane-2,3-diol from pyruvate: step 2/3.</text>
</comment>
<dbReference type="SUPFAM" id="SSF117856">
    <property type="entry name" value="AF0104/ALDC/Ptd012-like"/>
    <property type="match status" value="1"/>
</dbReference>
<reference evidence="10 11" key="1">
    <citation type="submission" date="2023-07" db="EMBL/GenBank/DDBJ databases">
        <title>Sorghum-associated microbial communities from plants grown in Nebraska, USA.</title>
        <authorList>
            <person name="Schachtman D."/>
        </authorList>
    </citation>
    <scope>NUCLEOTIDE SEQUENCE [LARGE SCALE GENOMIC DNA]</scope>
    <source>
        <strain evidence="10 11">3773</strain>
    </source>
</reference>
<keyword evidence="6" id="KW-0210">Decarboxylase</keyword>
<proteinExistence type="inferred from homology"/>
<dbReference type="Proteomes" id="UP001255185">
    <property type="component" value="Unassembled WGS sequence"/>
</dbReference>
<feature type="signal peptide" evidence="9">
    <location>
        <begin position="1"/>
        <end position="20"/>
    </location>
</feature>
<dbReference type="EMBL" id="JAVDVI010000004">
    <property type="protein sequence ID" value="MDR6967291.1"/>
    <property type="molecule type" value="Genomic_DNA"/>
</dbReference>
<dbReference type="PANTHER" id="PTHR35524">
    <property type="entry name" value="ALPHA-ACETOLACTATE DECARBOXYLASE"/>
    <property type="match status" value="1"/>
</dbReference>
<keyword evidence="9" id="KW-0732">Signal</keyword>
<dbReference type="GO" id="GO:0047605">
    <property type="term" value="F:acetolactate decarboxylase activity"/>
    <property type="evidence" value="ECO:0007669"/>
    <property type="project" value="UniProtKB-EC"/>
</dbReference>
<feature type="chain" id="PRO_5047139836" description="Alpha-acetolactate decarboxylase" evidence="9">
    <location>
        <begin position="21"/>
        <end position="234"/>
    </location>
</feature>
<comment type="catalytic activity">
    <reaction evidence="1">
        <text>(2S)-2-acetolactate + H(+) = (R)-acetoin + CO2</text>
        <dbReference type="Rhea" id="RHEA:21580"/>
        <dbReference type="ChEBI" id="CHEBI:15378"/>
        <dbReference type="ChEBI" id="CHEBI:15686"/>
        <dbReference type="ChEBI" id="CHEBI:16526"/>
        <dbReference type="ChEBI" id="CHEBI:58476"/>
        <dbReference type="EC" id="4.1.1.5"/>
    </reaction>
</comment>
<evidence type="ECO:0000256" key="6">
    <source>
        <dbReference type="ARBA" id="ARBA00022793"/>
    </source>
</evidence>
<dbReference type="Gene3D" id="3.30.1330.80">
    <property type="entry name" value="Hypothetical protein, similar to alpha- acetolactate decarboxylase, domain 2"/>
    <property type="match status" value="1"/>
</dbReference>
<dbReference type="RefSeq" id="WP_310025354.1">
    <property type="nucleotide sequence ID" value="NZ_JAVDVI010000004.1"/>
</dbReference>
<protein>
    <recommendedName>
        <fullName evidence="5">Alpha-acetolactate decarboxylase</fullName>
        <ecNumber evidence="4">4.1.1.5</ecNumber>
    </recommendedName>
</protein>
<evidence type="ECO:0000256" key="8">
    <source>
        <dbReference type="ARBA" id="ARBA00023239"/>
    </source>
</evidence>
<keyword evidence="7" id="KW-0005">Acetoin biosynthesis</keyword>
<evidence type="ECO:0000256" key="9">
    <source>
        <dbReference type="SAM" id="SignalP"/>
    </source>
</evidence>
<dbReference type="PANTHER" id="PTHR35524:SF1">
    <property type="entry name" value="ALPHA-ACETOLACTATE DECARBOXYLASE"/>
    <property type="match status" value="1"/>
</dbReference>
<sequence length="234" mass="26268">MNKNMLTAFISLFFLQTANAQQNTDVRVAGAMKDVMWKGQLHGTVYLDTITDKTNLYGIGPVEYLSGELMIVDGKSYKSKVVSDTVMEVEETFNVKAPFFVYSNTGDWKEYKLPKKITTGRQLEAYLIKLNQNADKPFTFKLVGSIDSASIHIVNLPKGSVVASPDDAHKGQVNYKLNKENVIIVGFFSTQHKAIFTHHDTFIHMHLITDDKSKMGHIDGINLKRGGMKLYISN</sequence>
<comment type="similarity">
    <text evidence="3">Belongs to the alpha-acetolactate decarboxylase family.</text>
</comment>
<evidence type="ECO:0000256" key="1">
    <source>
        <dbReference type="ARBA" id="ARBA00001784"/>
    </source>
</evidence>
<dbReference type="InterPro" id="IPR005128">
    <property type="entry name" value="Acetolactate_a_deCO2ase"/>
</dbReference>
<name>A0ABU1TMU8_9FLAO</name>
<evidence type="ECO:0000313" key="10">
    <source>
        <dbReference type="EMBL" id="MDR6967291.1"/>
    </source>
</evidence>
<evidence type="ECO:0000313" key="11">
    <source>
        <dbReference type="Proteomes" id="UP001255185"/>
    </source>
</evidence>
<comment type="caution">
    <text evidence="10">The sequence shown here is derived from an EMBL/GenBank/DDBJ whole genome shotgun (WGS) entry which is preliminary data.</text>
</comment>
<evidence type="ECO:0000256" key="4">
    <source>
        <dbReference type="ARBA" id="ARBA00013204"/>
    </source>
</evidence>
<keyword evidence="11" id="KW-1185">Reference proteome</keyword>